<proteinExistence type="predicted"/>
<reference evidence="1 2" key="1">
    <citation type="submission" date="2019-05" db="EMBL/GenBank/DDBJ databases">
        <authorList>
            <person name="Pankratov T."/>
            <person name="Grouzdev D."/>
        </authorList>
    </citation>
    <scope>NUCLEOTIDE SEQUENCE [LARGE SCALE GENOMIC DNA]</scope>
    <source>
        <strain evidence="1 2">KEBCLARHB70R</strain>
    </source>
</reference>
<gene>
    <name evidence="1" type="ORF">FE263_17340</name>
</gene>
<organism evidence="1 2">
    <name type="scientific">Lichenicoccus roseus</name>
    <dbReference type="NCBI Taxonomy" id="2683649"/>
    <lineage>
        <taxon>Bacteria</taxon>
        <taxon>Pseudomonadati</taxon>
        <taxon>Pseudomonadota</taxon>
        <taxon>Alphaproteobacteria</taxon>
        <taxon>Acetobacterales</taxon>
        <taxon>Acetobacteraceae</taxon>
        <taxon>Lichenicoccus</taxon>
    </lineage>
</organism>
<dbReference type="Proteomes" id="UP000305654">
    <property type="component" value="Unassembled WGS sequence"/>
</dbReference>
<sequence length="149" mass="15986">MSQTLSLAWNPANQVSLNGMLTDALVGRFNAVRAKHKLAVWQIAEAAKWAATYLGNATRYPGDNPGDKINVSTAFANRLAAVVEALEQANSDDEVREVLHPNAKAEAAPGIATPPQRDEVAAEAEIQDSSLEYALAILRRHGISSIALR</sequence>
<evidence type="ECO:0000313" key="2">
    <source>
        <dbReference type="Proteomes" id="UP000305654"/>
    </source>
</evidence>
<keyword evidence="2" id="KW-1185">Reference proteome</keyword>
<accession>A0A5R9J2S2</accession>
<comment type="caution">
    <text evidence="1">The sequence shown here is derived from an EMBL/GenBank/DDBJ whole genome shotgun (WGS) entry which is preliminary data.</text>
</comment>
<dbReference type="AlphaFoldDB" id="A0A5R9J2S2"/>
<dbReference type="EMBL" id="VCDI01000007">
    <property type="protein sequence ID" value="TLU71269.1"/>
    <property type="molecule type" value="Genomic_DNA"/>
</dbReference>
<evidence type="ECO:0000313" key="1">
    <source>
        <dbReference type="EMBL" id="TLU71269.1"/>
    </source>
</evidence>
<protein>
    <submittedName>
        <fullName evidence="1">Uncharacterized protein</fullName>
    </submittedName>
</protein>
<dbReference type="RefSeq" id="WP_138327306.1">
    <property type="nucleotide sequence ID" value="NZ_VCDI01000007.1"/>
</dbReference>
<name>A0A5R9J2S2_9PROT</name>